<dbReference type="GO" id="GO:0016787">
    <property type="term" value="F:hydrolase activity"/>
    <property type="evidence" value="ECO:0007669"/>
    <property type="project" value="UniProtKB-KW"/>
</dbReference>
<proteinExistence type="predicted"/>
<dbReference type="EC" id="3.1.-.-" evidence="2"/>
<dbReference type="Gene3D" id="3.40.50.1010">
    <property type="entry name" value="5'-nuclease"/>
    <property type="match status" value="1"/>
</dbReference>
<sequence>MFVDASVLVAILAREADGPHWLDRLTAAPDLTVSPLVRYEATVALAGVKSRDAGSGRRPTPELLLGAQEAVDLLLDGLGATQIPITPEIGSLALDAAARFGKAVGHAADLNFGDCFAYACAKAEGGALLYKGEDFSKTDLA</sequence>
<protein>
    <submittedName>
        <fullName evidence="2">Ribonuclease VapC28</fullName>
        <ecNumber evidence="2">3.1.-.-</ecNumber>
    </submittedName>
</protein>
<dbReference type="EMBL" id="MCRJ01000048">
    <property type="protein sequence ID" value="ODN70504.1"/>
    <property type="molecule type" value="Genomic_DNA"/>
</dbReference>
<comment type="caution">
    <text evidence="2">The sequence shown here is derived from an EMBL/GenBank/DDBJ whole genome shotgun (WGS) entry which is preliminary data.</text>
</comment>
<evidence type="ECO:0000313" key="3">
    <source>
        <dbReference type="Proteomes" id="UP000094622"/>
    </source>
</evidence>
<keyword evidence="2" id="KW-0378">Hydrolase</keyword>
<dbReference type="AlphaFoldDB" id="A0A1E3H2I3"/>
<dbReference type="SUPFAM" id="SSF88723">
    <property type="entry name" value="PIN domain-like"/>
    <property type="match status" value="1"/>
</dbReference>
<dbReference type="Pfam" id="PF01850">
    <property type="entry name" value="PIN"/>
    <property type="match status" value="1"/>
</dbReference>
<dbReference type="InterPro" id="IPR029060">
    <property type="entry name" value="PIN-like_dom_sf"/>
</dbReference>
<organism evidence="2 3">
    <name type="scientific">Methylobrevis pamukkalensis</name>
    <dbReference type="NCBI Taxonomy" id="1439726"/>
    <lineage>
        <taxon>Bacteria</taxon>
        <taxon>Pseudomonadati</taxon>
        <taxon>Pseudomonadota</taxon>
        <taxon>Alphaproteobacteria</taxon>
        <taxon>Hyphomicrobiales</taxon>
        <taxon>Pleomorphomonadaceae</taxon>
        <taxon>Methylobrevis</taxon>
    </lineage>
</organism>
<dbReference type="RefSeq" id="WP_069306874.1">
    <property type="nucleotide sequence ID" value="NZ_MCRJ01000048.1"/>
</dbReference>
<evidence type="ECO:0000259" key="1">
    <source>
        <dbReference type="Pfam" id="PF01850"/>
    </source>
</evidence>
<evidence type="ECO:0000313" key="2">
    <source>
        <dbReference type="EMBL" id="ODN70504.1"/>
    </source>
</evidence>
<keyword evidence="3" id="KW-1185">Reference proteome</keyword>
<dbReference type="CDD" id="cd09871">
    <property type="entry name" value="PIN_MtVapC28-VapC30-like"/>
    <property type="match status" value="1"/>
</dbReference>
<gene>
    <name evidence="2" type="ORF">A6302_02180</name>
</gene>
<name>A0A1E3H2I3_9HYPH</name>
<feature type="domain" description="PIN" evidence="1">
    <location>
        <begin position="1"/>
        <end position="139"/>
    </location>
</feature>
<reference evidence="2 3" key="1">
    <citation type="submission" date="2016-07" db="EMBL/GenBank/DDBJ databases">
        <title>Draft Genome Sequence of Methylobrevis pamukkalensis PK2.</title>
        <authorList>
            <person name="Vasilenko O.V."/>
            <person name="Doronina N.V."/>
            <person name="Shmareva M.N."/>
            <person name="Tarlachkov S.V."/>
            <person name="Mustakhimov I."/>
            <person name="Trotsenko Y.A."/>
        </authorList>
    </citation>
    <scope>NUCLEOTIDE SEQUENCE [LARGE SCALE GENOMIC DNA]</scope>
    <source>
        <strain evidence="2 3">PK2</strain>
    </source>
</reference>
<accession>A0A1E3H2I3</accession>
<dbReference type="InterPro" id="IPR002716">
    <property type="entry name" value="PIN_dom"/>
</dbReference>
<dbReference type="OrthoDB" id="32625at2"/>
<dbReference type="Proteomes" id="UP000094622">
    <property type="component" value="Unassembled WGS sequence"/>
</dbReference>